<protein>
    <recommendedName>
        <fullName evidence="2">Reverse transcriptase zinc-binding domain-containing protein</fullName>
    </recommendedName>
</protein>
<dbReference type="Proteomes" id="UP001341281">
    <property type="component" value="Chromosome 08"/>
</dbReference>
<sequence>MFENRLNGWEGKLLSIGGRLIPINFVLSSLSVFILSFFEVPKGVVNDVFRWDLQRNVSFSVRLMYKYLINNNILSPQDIWRTRLHFKIKSFIWYLKKKGVLMTKYNLSRRNWHGDKTCAFYCRTETIQYLFFDCLYAKFL</sequence>
<reference evidence="3 4" key="1">
    <citation type="submission" date="2024-02" db="EMBL/GenBank/DDBJ databases">
        <title>High-quality chromosome-scale genome assembly of Pensacola bahiagrass (Paspalum notatum Flugge var. saurae).</title>
        <authorList>
            <person name="Vega J.M."/>
            <person name="Podio M."/>
            <person name="Orjuela J."/>
            <person name="Siena L.A."/>
            <person name="Pessino S.C."/>
            <person name="Combes M.C."/>
            <person name="Mariac C."/>
            <person name="Albertini E."/>
            <person name="Pupilli F."/>
            <person name="Ortiz J.P.A."/>
            <person name="Leblanc O."/>
        </authorList>
    </citation>
    <scope>NUCLEOTIDE SEQUENCE [LARGE SCALE GENOMIC DNA]</scope>
    <source>
        <strain evidence="3">R1</strain>
        <tissue evidence="3">Leaf</tissue>
    </source>
</reference>
<evidence type="ECO:0000259" key="2">
    <source>
        <dbReference type="Pfam" id="PF13966"/>
    </source>
</evidence>
<feature type="domain" description="Reverse transcriptase zinc-binding" evidence="2">
    <location>
        <begin position="59"/>
        <end position="139"/>
    </location>
</feature>
<evidence type="ECO:0000313" key="4">
    <source>
        <dbReference type="Proteomes" id="UP001341281"/>
    </source>
</evidence>
<keyword evidence="1" id="KW-0472">Membrane</keyword>
<keyword evidence="4" id="KW-1185">Reference proteome</keyword>
<proteinExistence type="predicted"/>
<dbReference type="PANTHER" id="PTHR33116">
    <property type="entry name" value="REVERSE TRANSCRIPTASE ZINC-BINDING DOMAIN-CONTAINING PROTEIN-RELATED-RELATED"/>
    <property type="match status" value="1"/>
</dbReference>
<feature type="non-terminal residue" evidence="3">
    <location>
        <position position="140"/>
    </location>
</feature>
<evidence type="ECO:0000256" key="1">
    <source>
        <dbReference type="SAM" id="Phobius"/>
    </source>
</evidence>
<feature type="transmembrane region" description="Helical" evidence="1">
    <location>
        <begin position="20"/>
        <end position="40"/>
    </location>
</feature>
<name>A0AAQ3UBW2_PASNO</name>
<keyword evidence="1" id="KW-0812">Transmembrane</keyword>
<accession>A0AAQ3UBW2</accession>
<keyword evidence="1" id="KW-1133">Transmembrane helix</keyword>
<dbReference type="EMBL" id="CP144752">
    <property type="protein sequence ID" value="WVZ88609.1"/>
    <property type="molecule type" value="Genomic_DNA"/>
</dbReference>
<evidence type="ECO:0000313" key="3">
    <source>
        <dbReference type="EMBL" id="WVZ88609.1"/>
    </source>
</evidence>
<dbReference type="AlphaFoldDB" id="A0AAQ3UBW2"/>
<dbReference type="PANTHER" id="PTHR33116:SF78">
    <property type="entry name" value="OS12G0587133 PROTEIN"/>
    <property type="match status" value="1"/>
</dbReference>
<organism evidence="3 4">
    <name type="scientific">Paspalum notatum var. saurae</name>
    <dbReference type="NCBI Taxonomy" id="547442"/>
    <lineage>
        <taxon>Eukaryota</taxon>
        <taxon>Viridiplantae</taxon>
        <taxon>Streptophyta</taxon>
        <taxon>Embryophyta</taxon>
        <taxon>Tracheophyta</taxon>
        <taxon>Spermatophyta</taxon>
        <taxon>Magnoliopsida</taxon>
        <taxon>Liliopsida</taxon>
        <taxon>Poales</taxon>
        <taxon>Poaceae</taxon>
        <taxon>PACMAD clade</taxon>
        <taxon>Panicoideae</taxon>
        <taxon>Andropogonodae</taxon>
        <taxon>Paspaleae</taxon>
        <taxon>Paspalinae</taxon>
        <taxon>Paspalum</taxon>
    </lineage>
</organism>
<dbReference type="Pfam" id="PF13966">
    <property type="entry name" value="zf-RVT"/>
    <property type="match status" value="1"/>
</dbReference>
<dbReference type="InterPro" id="IPR026960">
    <property type="entry name" value="RVT-Znf"/>
</dbReference>
<gene>
    <name evidence="3" type="ORF">U9M48_035109</name>
</gene>